<evidence type="ECO:0000313" key="2">
    <source>
        <dbReference type="Proteomes" id="UP000193529"/>
    </source>
</evidence>
<dbReference type="RefSeq" id="WP_169718096.1">
    <property type="nucleotide sequence ID" value="NZ_JACKRZ010000139.1"/>
</dbReference>
<dbReference type="STRING" id="153971.AWC19_05090"/>
<name>A0A1X1ZRZ4_9MYCO</name>
<comment type="caution">
    <text evidence="1">The sequence shown here is derived from an EMBL/GenBank/DDBJ whole genome shotgun (WGS) entry which is preliminary data.</text>
</comment>
<dbReference type="InterPro" id="IPR032710">
    <property type="entry name" value="NTF2-like_dom_sf"/>
</dbReference>
<gene>
    <name evidence="1" type="ORF">AWC19_05090</name>
</gene>
<dbReference type="EMBL" id="LQPJ01000089">
    <property type="protein sequence ID" value="ORW26140.1"/>
    <property type="molecule type" value="Genomic_DNA"/>
</dbReference>
<proteinExistence type="predicted"/>
<dbReference type="Gene3D" id="3.10.450.50">
    <property type="match status" value="1"/>
</dbReference>
<organism evidence="1 2">
    <name type="scientific">Mycobacterium palustre</name>
    <dbReference type="NCBI Taxonomy" id="153971"/>
    <lineage>
        <taxon>Bacteria</taxon>
        <taxon>Bacillati</taxon>
        <taxon>Actinomycetota</taxon>
        <taxon>Actinomycetes</taxon>
        <taxon>Mycobacteriales</taxon>
        <taxon>Mycobacteriaceae</taxon>
        <taxon>Mycobacterium</taxon>
        <taxon>Mycobacterium simiae complex</taxon>
    </lineage>
</organism>
<reference evidence="1 2" key="1">
    <citation type="submission" date="2016-01" db="EMBL/GenBank/DDBJ databases">
        <title>The new phylogeny of the genus Mycobacterium.</title>
        <authorList>
            <person name="Tarcisio F."/>
            <person name="Conor M."/>
            <person name="Antonella G."/>
            <person name="Elisabetta G."/>
            <person name="Giulia F.S."/>
            <person name="Sara T."/>
            <person name="Anna F."/>
            <person name="Clotilde B."/>
            <person name="Roberto B."/>
            <person name="Veronica D.S."/>
            <person name="Fabio R."/>
            <person name="Monica P."/>
            <person name="Olivier J."/>
            <person name="Enrico T."/>
            <person name="Nicola S."/>
        </authorList>
    </citation>
    <scope>NUCLEOTIDE SEQUENCE [LARGE SCALE GENOMIC DNA]</scope>
    <source>
        <strain evidence="1 2">DSM 44572</strain>
    </source>
</reference>
<protein>
    <recommendedName>
        <fullName evidence="3">SnoaL-like domain-containing protein</fullName>
    </recommendedName>
</protein>
<keyword evidence="2" id="KW-1185">Reference proteome</keyword>
<accession>A0A1X1ZRZ4</accession>
<evidence type="ECO:0000313" key="1">
    <source>
        <dbReference type="EMBL" id="ORW26140.1"/>
    </source>
</evidence>
<sequence>MGRWSRAEIEAAFRDYSQAVVEIGDSGDWARYADLFTEDAVYLEHASPKCMAENRSAAGSRRR</sequence>
<dbReference type="SUPFAM" id="SSF54427">
    <property type="entry name" value="NTF2-like"/>
    <property type="match status" value="1"/>
</dbReference>
<dbReference type="AlphaFoldDB" id="A0A1X1ZRZ4"/>
<dbReference type="Proteomes" id="UP000193529">
    <property type="component" value="Unassembled WGS sequence"/>
</dbReference>
<evidence type="ECO:0008006" key="3">
    <source>
        <dbReference type="Google" id="ProtNLM"/>
    </source>
</evidence>